<dbReference type="Proteomes" id="UP001174909">
    <property type="component" value="Unassembled WGS sequence"/>
</dbReference>
<name>A0AA35SEJ7_GEOBA</name>
<comment type="caution">
    <text evidence="6">The sequence shown here is derived from an EMBL/GenBank/DDBJ whole genome shotgun (WGS) entry which is preliminary data.</text>
</comment>
<organism evidence="6 7">
    <name type="scientific">Geodia barretti</name>
    <name type="common">Barrett's horny sponge</name>
    <dbReference type="NCBI Taxonomy" id="519541"/>
    <lineage>
        <taxon>Eukaryota</taxon>
        <taxon>Metazoa</taxon>
        <taxon>Porifera</taxon>
        <taxon>Demospongiae</taxon>
        <taxon>Heteroscleromorpha</taxon>
        <taxon>Tetractinellida</taxon>
        <taxon>Astrophorina</taxon>
        <taxon>Geodiidae</taxon>
        <taxon>Geodia</taxon>
    </lineage>
</organism>
<sequence length="255" mass="29158">MKTSCAYNRCLQIFFIIVQILFIFVGCVLIGLGAWFEILDQNFEAIVDGDQLVYGAYLTIAAGCAIIVLSVIGIFGAICDYKANRVLLFVYIVLVIVVFILQSIGGILAFTYREDAGGGFSARRTQRHDARVWRGHQQRREHHRCLGLCPGELGVLWGQQLYGLGRRSQRQQLSRELLFKRPGGGRFSARWTQRHDARVWRGHQQRREHHRCLGLCPGELGVLWGQQLYGLGRRSQRQQLSRELLFKRPGGKRLF</sequence>
<feature type="transmembrane region" description="Helical" evidence="5">
    <location>
        <begin position="56"/>
        <end position="79"/>
    </location>
</feature>
<evidence type="ECO:0000256" key="1">
    <source>
        <dbReference type="ARBA" id="ARBA00004141"/>
    </source>
</evidence>
<gene>
    <name evidence="6" type="ORF">GBAR_LOCUS16266</name>
</gene>
<dbReference type="PANTHER" id="PTHR19282">
    <property type="entry name" value="TETRASPANIN"/>
    <property type="match status" value="1"/>
</dbReference>
<dbReference type="Pfam" id="PF00335">
    <property type="entry name" value="Tetraspanin"/>
    <property type="match status" value="1"/>
</dbReference>
<keyword evidence="3 5" id="KW-1133">Transmembrane helix</keyword>
<evidence type="ECO:0000256" key="2">
    <source>
        <dbReference type="ARBA" id="ARBA00022692"/>
    </source>
</evidence>
<evidence type="ECO:0000313" key="6">
    <source>
        <dbReference type="EMBL" id="CAI8028543.1"/>
    </source>
</evidence>
<keyword evidence="2 5" id="KW-0812">Transmembrane</keyword>
<evidence type="ECO:0000256" key="5">
    <source>
        <dbReference type="SAM" id="Phobius"/>
    </source>
</evidence>
<dbReference type="PANTHER" id="PTHR19282:SF452">
    <property type="entry name" value="LD03691P"/>
    <property type="match status" value="1"/>
</dbReference>
<protein>
    <recommendedName>
        <fullName evidence="8">Tetraspanin</fullName>
    </recommendedName>
</protein>
<accession>A0AA35SEJ7</accession>
<dbReference type="GO" id="GO:0016020">
    <property type="term" value="C:membrane"/>
    <property type="evidence" value="ECO:0007669"/>
    <property type="project" value="UniProtKB-SubCell"/>
</dbReference>
<feature type="transmembrane region" description="Helical" evidence="5">
    <location>
        <begin position="12"/>
        <end position="36"/>
    </location>
</feature>
<proteinExistence type="predicted"/>
<keyword evidence="4 5" id="KW-0472">Membrane</keyword>
<dbReference type="PROSITE" id="PS51257">
    <property type="entry name" value="PROKAR_LIPOPROTEIN"/>
    <property type="match status" value="1"/>
</dbReference>
<dbReference type="EMBL" id="CASHTH010002343">
    <property type="protein sequence ID" value="CAI8028543.1"/>
    <property type="molecule type" value="Genomic_DNA"/>
</dbReference>
<evidence type="ECO:0008006" key="8">
    <source>
        <dbReference type="Google" id="ProtNLM"/>
    </source>
</evidence>
<reference evidence="6" key="1">
    <citation type="submission" date="2023-03" db="EMBL/GenBank/DDBJ databases">
        <authorList>
            <person name="Steffen K."/>
            <person name="Cardenas P."/>
        </authorList>
    </citation>
    <scope>NUCLEOTIDE SEQUENCE</scope>
</reference>
<evidence type="ECO:0000313" key="7">
    <source>
        <dbReference type="Proteomes" id="UP001174909"/>
    </source>
</evidence>
<evidence type="ECO:0000256" key="3">
    <source>
        <dbReference type="ARBA" id="ARBA00022989"/>
    </source>
</evidence>
<dbReference type="AlphaFoldDB" id="A0AA35SEJ7"/>
<keyword evidence="7" id="KW-1185">Reference proteome</keyword>
<feature type="transmembrane region" description="Helical" evidence="5">
    <location>
        <begin position="86"/>
        <end position="112"/>
    </location>
</feature>
<dbReference type="InterPro" id="IPR018499">
    <property type="entry name" value="Tetraspanin/Peripherin"/>
</dbReference>
<comment type="subcellular location">
    <subcellularLocation>
        <location evidence="1">Membrane</location>
        <topology evidence="1">Multi-pass membrane protein</topology>
    </subcellularLocation>
</comment>
<evidence type="ECO:0000256" key="4">
    <source>
        <dbReference type="ARBA" id="ARBA00023136"/>
    </source>
</evidence>
<dbReference type="PRINTS" id="PR00259">
    <property type="entry name" value="TMFOUR"/>
</dbReference>